<proteinExistence type="predicted"/>
<protein>
    <recommendedName>
        <fullName evidence="3">Uracil catabolism protein 4</fullName>
    </recommendedName>
</protein>
<dbReference type="InterPro" id="IPR012469">
    <property type="entry name" value="DUF1688"/>
</dbReference>
<dbReference type="Pfam" id="PF07958">
    <property type="entry name" value="DUF1688"/>
    <property type="match status" value="1"/>
</dbReference>
<dbReference type="AlphaFoldDB" id="A0A1E3NDM5"/>
<dbReference type="STRING" id="763406.A0A1E3NDM5"/>
<dbReference type="PANTHER" id="PTHR31687:SF3">
    <property type="entry name" value="PROTEIN URG3"/>
    <property type="match status" value="1"/>
</dbReference>
<dbReference type="OrthoDB" id="2153176at2759"/>
<evidence type="ECO:0000313" key="2">
    <source>
        <dbReference type="Proteomes" id="UP000094455"/>
    </source>
</evidence>
<evidence type="ECO:0000313" key="1">
    <source>
        <dbReference type="EMBL" id="ODQ44214.1"/>
    </source>
</evidence>
<gene>
    <name evidence="1" type="ORF">PICMEDRAFT_74820</name>
</gene>
<name>A0A1E3NDM5_9ASCO</name>
<reference evidence="1 2" key="1">
    <citation type="journal article" date="2016" name="Proc. Natl. Acad. Sci. U.S.A.">
        <title>Comparative genomics of biotechnologically important yeasts.</title>
        <authorList>
            <person name="Riley R."/>
            <person name="Haridas S."/>
            <person name="Wolfe K.H."/>
            <person name="Lopes M.R."/>
            <person name="Hittinger C.T."/>
            <person name="Goeker M."/>
            <person name="Salamov A.A."/>
            <person name="Wisecaver J.H."/>
            <person name="Long T.M."/>
            <person name="Calvey C.H."/>
            <person name="Aerts A.L."/>
            <person name="Barry K.W."/>
            <person name="Choi C."/>
            <person name="Clum A."/>
            <person name="Coughlan A.Y."/>
            <person name="Deshpande S."/>
            <person name="Douglass A.P."/>
            <person name="Hanson S.J."/>
            <person name="Klenk H.-P."/>
            <person name="LaButti K.M."/>
            <person name="Lapidus A."/>
            <person name="Lindquist E.A."/>
            <person name="Lipzen A.M."/>
            <person name="Meier-Kolthoff J.P."/>
            <person name="Ohm R.A."/>
            <person name="Otillar R.P."/>
            <person name="Pangilinan J.L."/>
            <person name="Peng Y."/>
            <person name="Rokas A."/>
            <person name="Rosa C.A."/>
            <person name="Scheuner C."/>
            <person name="Sibirny A.A."/>
            <person name="Slot J.C."/>
            <person name="Stielow J.B."/>
            <person name="Sun H."/>
            <person name="Kurtzman C.P."/>
            <person name="Blackwell M."/>
            <person name="Grigoriev I.V."/>
            <person name="Jeffries T.W."/>
        </authorList>
    </citation>
    <scope>NUCLEOTIDE SEQUENCE [LARGE SCALE GENOMIC DNA]</scope>
    <source>
        <strain evidence="1 2">NRRL Y-2026</strain>
    </source>
</reference>
<dbReference type="RefSeq" id="XP_019015327.1">
    <property type="nucleotide sequence ID" value="XM_019164881.1"/>
</dbReference>
<keyword evidence="2" id="KW-1185">Reference proteome</keyword>
<accession>A0A1E3NDM5</accession>
<dbReference type="GeneID" id="30181568"/>
<organism evidence="1 2">
    <name type="scientific">Pichia membranifaciens NRRL Y-2026</name>
    <dbReference type="NCBI Taxonomy" id="763406"/>
    <lineage>
        <taxon>Eukaryota</taxon>
        <taxon>Fungi</taxon>
        <taxon>Dikarya</taxon>
        <taxon>Ascomycota</taxon>
        <taxon>Saccharomycotina</taxon>
        <taxon>Pichiomycetes</taxon>
        <taxon>Pichiales</taxon>
        <taxon>Pichiaceae</taxon>
        <taxon>Pichia</taxon>
    </lineage>
</organism>
<dbReference type="Proteomes" id="UP000094455">
    <property type="component" value="Unassembled WGS sequence"/>
</dbReference>
<evidence type="ECO:0008006" key="3">
    <source>
        <dbReference type="Google" id="ProtNLM"/>
    </source>
</evidence>
<sequence>MTIPEEIAYLYSIRSVRETNSSTVALIENNKLLNFEVDLGKMEEVVDFVVETIRGTFPTNAALLEIPVHGRWQHFGKGNTSRLPDLIEKVFRQELGLDDEEVCRKLIDLFVVSVLLDAGAGNEWKFTEPGTGMAISRSEGIAVASLYMFQGGVFAAAAGGGDPYVVQGSRLASLGAEELAAGLQVSQEQNPMSGFDGRLRLLNRLGEVLSSNKELFHSGRPGDLVDYLKARSSGSGSGKAVELEVLWDALMQGLLPVWPTEGRTKIDGYVVGDAWPLQNKAGGIVTFHKLTQWLTYSLFKPLTEYGGFSILHAECMTGLPEYRNGGLFVDLGVLALKPAAHARGLALAAQHDLLPLPAFRPDDDAIVEWRSCTVCLLDMLLPLVNAKMAVAGTKYELTLPQLIEAGSWKSGRLAAAARRPSGGPPIELVADGTVF</sequence>
<dbReference type="EMBL" id="KV454008">
    <property type="protein sequence ID" value="ODQ44214.1"/>
    <property type="molecule type" value="Genomic_DNA"/>
</dbReference>
<dbReference type="PANTHER" id="PTHR31687">
    <property type="match status" value="1"/>
</dbReference>